<comment type="catalytic activity">
    <reaction evidence="4">
        <text>an acyl phosphate + H2O = a carboxylate + phosphate + H(+)</text>
        <dbReference type="Rhea" id="RHEA:14965"/>
        <dbReference type="ChEBI" id="CHEBI:15377"/>
        <dbReference type="ChEBI" id="CHEBI:15378"/>
        <dbReference type="ChEBI" id="CHEBI:29067"/>
        <dbReference type="ChEBI" id="CHEBI:43474"/>
        <dbReference type="ChEBI" id="CHEBI:59918"/>
        <dbReference type="EC" id="3.6.1.7"/>
    </reaction>
</comment>
<evidence type="ECO:0000256" key="2">
    <source>
        <dbReference type="ARBA" id="ARBA00012150"/>
    </source>
</evidence>
<evidence type="ECO:0000313" key="8">
    <source>
        <dbReference type="EMBL" id="CAD7085960.1"/>
    </source>
</evidence>
<keyword evidence="9" id="KW-1185">Reference proteome</keyword>
<dbReference type="InterPro" id="IPR020456">
    <property type="entry name" value="Acylphosphatase"/>
</dbReference>
<comment type="similarity">
    <text evidence="1 6">Belongs to the acylphosphatase family.</text>
</comment>
<dbReference type="AlphaFoldDB" id="A0A7R8UST2"/>
<evidence type="ECO:0000313" key="9">
    <source>
        <dbReference type="Proteomes" id="UP000594454"/>
    </source>
</evidence>
<keyword evidence="3" id="KW-0378">Hydrolase</keyword>
<name>A0A7R8UST2_HERIL</name>
<dbReference type="PROSITE" id="PS51160">
    <property type="entry name" value="ACYLPHOSPHATASE_3"/>
    <property type="match status" value="1"/>
</dbReference>
<dbReference type="PANTHER" id="PTHR10029:SF10">
    <property type="entry name" value="GEO08407P1"/>
    <property type="match status" value="1"/>
</dbReference>
<evidence type="ECO:0000259" key="7">
    <source>
        <dbReference type="PROSITE" id="PS51160"/>
    </source>
</evidence>
<comment type="caution">
    <text evidence="5">Lacks conserved residue(s) required for the propagation of feature annotation.</text>
</comment>
<dbReference type="OrthoDB" id="7961613at2759"/>
<reference evidence="8 9" key="1">
    <citation type="submission" date="2020-11" db="EMBL/GenBank/DDBJ databases">
        <authorList>
            <person name="Wallbank WR R."/>
            <person name="Pardo Diaz C."/>
            <person name="Kozak K."/>
            <person name="Martin S."/>
            <person name="Jiggins C."/>
            <person name="Moest M."/>
            <person name="Warren A I."/>
            <person name="Generalovic N T."/>
            <person name="Byers J.R.P. K."/>
            <person name="Montejo-Kovacevich G."/>
            <person name="Yen C E."/>
        </authorList>
    </citation>
    <scope>NUCLEOTIDE SEQUENCE [LARGE SCALE GENOMIC DNA]</scope>
</reference>
<protein>
    <recommendedName>
        <fullName evidence="2">acylphosphatase</fullName>
        <ecNumber evidence="2">3.6.1.7</ecNumber>
    </recommendedName>
</protein>
<feature type="domain" description="Acylphosphatase-like" evidence="7">
    <location>
        <begin position="11"/>
        <end position="101"/>
    </location>
</feature>
<dbReference type="GO" id="GO:0003998">
    <property type="term" value="F:acylphosphatase activity"/>
    <property type="evidence" value="ECO:0007669"/>
    <property type="project" value="UniProtKB-EC"/>
</dbReference>
<sequence length="101" mass="11457">MGIPDLRLLAQVEFEVFGHVQGCGFTKCCRDLCAKSDIRGWVKNSKRGTIVGKMQGPKVEVDKMIEWLSTVGSPGCQIERCELSNWKTLARLDYKDFSIRF</sequence>
<dbReference type="EMBL" id="LR899011">
    <property type="protein sequence ID" value="CAD7085960.1"/>
    <property type="molecule type" value="Genomic_DNA"/>
</dbReference>
<evidence type="ECO:0000256" key="4">
    <source>
        <dbReference type="ARBA" id="ARBA00047645"/>
    </source>
</evidence>
<accession>A0A7R8UST2</accession>
<dbReference type="OMA" id="KMQGPRA"/>
<dbReference type="Gene3D" id="3.30.70.100">
    <property type="match status" value="1"/>
</dbReference>
<evidence type="ECO:0000256" key="5">
    <source>
        <dbReference type="PROSITE-ProRule" id="PRU00520"/>
    </source>
</evidence>
<dbReference type="EC" id="3.6.1.7" evidence="2"/>
<dbReference type="Pfam" id="PF00708">
    <property type="entry name" value="Acylphosphatase"/>
    <property type="match status" value="1"/>
</dbReference>
<dbReference type="SUPFAM" id="SSF54975">
    <property type="entry name" value="Acylphosphatase/BLUF domain-like"/>
    <property type="match status" value="1"/>
</dbReference>
<dbReference type="Proteomes" id="UP000594454">
    <property type="component" value="Chromosome 3"/>
</dbReference>
<evidence type="ECO:0000256" key="1">
    <source>
        <dbReference type="ARBA" id="ARBA00005614"/>
    </source>
</evidence>
<dbReference type="FunFam" id="3.30.70.100:FF:000011">
    <property type="entry name" value="Acylphosphatase"/>
    <property type="match status" value="1"/>
</dbReference>
<dbReference type="InParanoid" id="A0A7R8UST2"/>
<gene>
    <name evidence="8" type="ORF">HERILL_LOCUS8768</name>
</gene>
<dbReference type="PRINTS" id="PR00112">
    <property type="entry name" value="ACYLPHPHTASE"/>
</dbReference>
<evidence type="ECO:0000256" key="3">
    <source>
        <dbReference type="ARBA" id="ARBA00022801"/>
    </source>
</evidence>
<evidence type="ECO:0000256" key="6">
    <source>
        <dbReference type="RuleBase" id="RU004168"/>
    </source>
</evidence>
<dbReference type="InterPro" id="IPR036046">
    <property type="entry name" value="Acylphosphatase-like_dom_sf"/>
</dbReference>
<dbReference type="FunCoup" id="A0A7R8UST2">
    <property type="interactions" value="30"/>
</dbReference>
<organism evidence="8 9">
    <name type="scientific">Hermetia illucens</name>
    <name type="common">Black soldier fly</name>
    <dbReference type="NCBI Taxonomy" id="343691"/>
    <lineage>
        <taxon>Eukaryota</taxon>
        <taxon>Metazoa</taxon>
        <taxon>Ecdysozoa</taxon>
        <taxon>Arthropoda</taxon>
        <taxon>Hexapoda</taxon>
        <taxon>Insecta</taxon>
        <taxon>Pterygota</taxon>
        <taxon>Neoptera</taxon>
        <taxon>Endopterygota</taxon>
        <taxon>Diptera</taxon>
        <taxon>Brachycera</taxon>
        <taxon>Stratiomyomorpha</taxon>
        <taxon>Stratiomyidae</taxon>
        <taxon>Hermetiinae</taxon>
        <taxon>Hermetia</taxon>
    </lineage>
</organism>
<dbReference type="PANTHER" id="PTHR10029">
    <property type="entry name" value="ACYLPHOSPHATASE"/>
    <property type="match status" value="1"/>
</dbReference>
<dbReference type="InterPro" id="IPR001792">
    <property type="entry name" value="Acylphosphatase-like_dom"/>
</dbReference>
<proteinExistence type="inferred from homology"/>